<dbReference type="Pfam" id="PF01607">
    <property type="entry name" value="CBM_14"/>
    <property type="match status" value="1"/>
</dbReference>
<dbReference type="InterPro" id="IPR036508">
    <property type="entry name" value="Chitin-bd_dom_sf"/>
</dbReference>
<proteinExistence type="predicted"/>
<feature type="compositionally biased region" description="Basic and acidic residues" evidence="1">
    <location>
        <begin position="212"/>
        <end position="225"/>
    </location>
</feature>
<feature type="chain" id="PRO_5043672946" description="Chitin-binding type-2 domain-containing protein" evidence="2">
    <location>
        <begin position="21"/>
        <end position="293"/>
    </location>
</feature>
<gene>
    <name evidence="4" type="ORF">EEDITHA_LOCUS547</name>
</gene>
<feature type="region of interest" description="Disordered" evidence="1">
    <location>
        <begin position="209"/>
        <end position="293"/>
    </location>
</feature>
<evidence type="ECO:0000259" key="3">
    <source>
        <dbReference type="PROSITE" id="PS50940"/>
    </source>
</evidence>
<dbReference type="PANTHER" id="PTHR22933">
    <property type="entry name" value="FI18007P1-RELATED"/>
    <property type="match status" value="1"/>
</dbReference>
<evidence type="ECO:0000256" key="2">
    <source>
        <dbReference type="SAM" id="SignalP"/>
    </source>
</evidence>
<feature type="compositionally biased region" description="Basic and acidic residues" evidence="1">
    <location>
        <begin position="151"/>
        <end position="171"/>
    </location>
</feature>
<keyword evidence="2" id="KW-0732">Signal</keyword>
<reference evidence="4" key="1">
    <citation type="submission" date="2022-03" db="EMBL/GenBank/DDBJ databases">
        <authorList>
            <person name="Tunstrom K."/>
        </authorList>
    </citation>
    <scope>NUCLEOTIDE SEQUENCE</scope>
</reference>
<dbReference type="PROSITE" id="PS50940">
    <property type="entry name" value="CHIT_BIND_II"/>
    <property type="match status" value="1"/>
</dbReference>
<dbReference type="Gene3D" id="2.170.140.10">
    <property type="entry name" value="Chitin binding domain"/>
    <property type="match status" value="1"/>
</dbReference>
<evidence type="ECO:0000313" key="4">
    <source>
        <dbReference type="EMBL" id="CAH2083928.1"/>
    </source>
</evidence>
<feature type="compositionally biased region" description="Basic and acidic residues" evidence="1">
    <location>
        <begin position="247"/>
        <end position="281"/>
    </location>
</feature>
<organism evidence="4 5">
    <name type="scientific">Euphydryas editha</name>
    <name type="common">Edith's checkerspot</name>
    <dbReference type="NCBI Taxonomy" id="104508"/>
    <lineage>
        <taxon>Eukaryota</taxon>
        <taxon>Metazoa</taxon>
        <taxon>Ecdysozoa</taxon>
        <taxon>Arthropoda</taxon>
        <taxon>Hexapoda</taxon>
        <taxon>Insecta</taxon>
        <taxon>Pterygota</taxon>
        <taxon>Neoptera</taxon>
        <taxon>Endopterygota</taxon>
        <taxon>Lepidoptera</taxon>
        <taxon>Glossata</taxon>
        <taxon>Ditrysia</taxon>
        <taxon>Papilionoidea</taxon>
        <taxon>Nymphalidae</taxon>
        <taxon>Nymphalinae</taxon>
        <taxon>Euphydryas</taxon>
    </lineage>
</organism>
<dbReference type="SUPFAM" id="SSF57625">
    <property type="entry name" value="Invertebrate chitin-binding proteins"/>
    <property type="match status" value="1"/>
</dbReference>
<feature type="region of interest" description="Disordered" evidence="1">
    <location>
        <begin position="151"/>
        <end position="173"/>
    </location>
</feature>
<dbReference type="SMART" id="SM00494">
    <property type="entry name" value="ChtBD2"/>
    <property type="match status" value="1"/>
</dbReference>
<evidence type="ECO:0000313" key="5">
    <source>
        <dbReference type="Proteomes" id="UP001153954"/>
    </source>
</evidence>
<dbReference type="GO" id="GO:0005576">
    <property type="term" value="C:extracellular region"/>
    <property type="evidence" value="ECO:0007669"/>
    <property type="project" value="InterPro"/>
</dbReference>
<dbReference type="InterPro" id="IPR052976">
    <property type="entry name" value="Scoloptoxin-like"/>
</dbReference>
<protein>
    <recommendedName>
        <fullName evidence="3">Chitin-binding type-2 domain-containing protein</fullName>
    </recommendedName>
</protein>
<dbReference type="EMBL" id="CAKOGL010000002">
    <property type="protein sequence ID" value="CAH2083928.1"/>
    <property type="molecule type" value="Genomic_DNA"/>
</dbReference>
<name>A0AAU9TCT9_EUPED</name>
<dbReference type="Proteomes" id="UP001153954">
    <property type="component" value="Unassembled WGS sequence"/>
</dbReference>
<evidence type="ECO:0000256" key="1">
    <source>
        <dbReference type="SAM" id="MobiDB-lite"/>
    </source>
</evidence>
<keyword evidence="5" id="KW-1185">Reference proteome</keyword>
<dbReference type="PANTHER" id="PTHR22933:SF43">
    <property type="entry name" value="LP10131P"/>
    <property type="match status" value="1"/>
</dbReference>
<dbReference type="InterPro" id="IPR002557">
    <property type="entry name" value="Chitin-bd_dom"/>
</dbReference>
<feature type="signal peptide" evidence="2">
    <location>
        <begin position="1"/>
        <end position="20"/>
    </location>
</feature>
<accession>A0AAU9TCT9</accession>
<feature type="domain" description="Chitin-binding type-2" evidence="3">
    <location>
        <begin position="64"/>
        <end position="131"/>
    </location>
</feature>
<sequence length="293" mass="33349">MATILFRSILIVVLTLYVFGDEIEMEVQSGTILKMLREMVNQTGTDTLSLPANSTSIRENITDTFSCENRTYGYYADVDNECQIFHVCVPTQTPSGRNVTYKYSFICPKDTVFNQEVLVCTWERDALPCEESPNFYDLNMEIGKIADPEISKESEKENEVETIPTKKETRQPNRKKQNIIMEALLKEAEEIEPLEETLEEVDSNVGTYFETSESKPPVEEVKTESSDSNPSVEKVKIEPNGSYPSVVEDKMETNENKPSADDFNIDERIGNESNLRREGRMISRGSKKFSLNV</sequence>
<comment type="caution">
    <text evidence="4">The sequence shown here is derived from an EMBL/GenBank/DDBJ whole genome shotgun (WGS) entry which is preliminary data.</text>
</comment>
<dbReference type="AlphaFoldDB" id="A0AAU9TCT9"/>
<dbReference type="GO" id="GO:0008061">
    <property type="term" value="F:chitin binding"/>
    <property type="evidence" value="ECO:0007669"/>
    <property type="project" value="InterPro"/>
</dbReference>